<dbReference type="InterPro" id="IPR014001">
    <property type="entry name" value="Helicase_ATP-bd"/>
</dbReference>
<dbReference type="PANTHER" id="PTHR47835">
    <property type="entry name" value="HFM1, ATP DEPENDENT DNA HELICASE HOMOLOG"/>
    <property type="match status" value="1"/>
</dbReference>
<dbReference type="GO" id="GO:0005524">
    <property type="term" value="F:ATP binding"/>
    <property type="evidence" value="ECO:0007669"/>
    <property type="project" value="InterPro"/>
</dbReference>
<comment type="caution">
    <text evidence="2">The sequence shown here is derived from an EMBL/GenBank/DDBJ whole genome shotgun (WGS) entry which is preliminary data.</text>
</comment>
<dbReference type="EMBL" id="BLKM01000624">
    <property type="protein sequence ID" value="GFG36238.1"/>
    <property type="molecule type" value="Genomic_DNA"/>
</dbReference>
<organism evidence="2 3">
    <name type="scientific">Coptotermes formosanus</name>
    <name type="common">Formosan subterranean termite</name>
    <dbReference type="NCBI Taxonomy" id="36987"/>
    <lineage>
        <taxon>Eukaryota</taxon>
        <taxon>Metazoa</taxon>
        <taxon>Ecdysozoa</taxon>
        <taxon>Arthropoda</taxon>
        <taxon>Hexapoda</taxon>
        <taxon>Insecta</taxon>
        <taxon>Pterygota</taxon>
        <taxon>Neoptera</taxon>
        <taxon>Polyneoptera</taxon>
        <taxon>Dictyoptera</taxon>
        <taxon>Blattodea</taxon>
        <taxon>Blattoidea</taxon>
        <taxon>Termitoidae</taxon>
        <taxon>Rhinotermitidae</taxon>
        <taxon>Coptotermes</taxon>
    </lineage>
</organism>
<accession>A0A6L2Q0A7</accession>
<evidence type="ECO:0000313" key="3">
    <source>
        <dbReference type="Proteomes" id="UP000502823"/>
    </source>
</evidence>
<dbReference type="InterPro" id="IPR052247">
    <property type="entry name" value="Meiotic_Crossover_Helicase"/>
</dbReference>
<protein>
    <recommendedName>
        <fullName evidence="1">Helicase ATP-binding domain-containing protein</fullName>
    </recommendedName>
</protein>
<dbReference type="InParanoid" id="A0A6L2Q0A7"/>
<evidence type="ECO:0000259" key="1">
    <source>
        <dbReference type="PROSITE" id="PS51192"/>
    </source>
</evidence>
<dbReference type="InterPro" id="IPR011545">
    <property type="entry name" value="DEAD/DEAH_box_helicase_dom"/>
</dbReference>
<dbReference type="InterPro" id="IPR027417">
    <property type="entry name" value="P-loop_NTPase"/>
</dbReference>
<dbReference type="Proteomes" id="UP000502823">
    <property type="component" value="Unassembled WGS sequence"/>
</dbReference>
<dbReference type="GO" id="GO:0043138">
    <property type="term" value="F:3'-5' DNA helicase activity"/>
    <property type="evidence" value="ECO:0007669"/>
    <property type="project" value="UniProtKB-EC"/>
</dbReference>
<dbReference type="SMART" id="SM00487">
    <property type="entry name" value="DEXDc"/>
    <property type="match status" value="1"/>
</dbReference>
<dbReference type="SUPFAM" id="SSF52540">
    <property type="entry name" value="P-loop containing nucleoside triphosphate hydrolases"/>
    <property type="match status" value="1"/>
</dbReference>
<dbReference type="PROSITE" id="PS51192">
    <property type="entry name" value="HELICASE_ATP_BIND_1"/>
    <property type="match status" value="1"/>
</dbReference>
<dbReference type="Gene3D" id="3.40.50.300">
    <property type="entry name" value="P-loop containing nucleotide triphosphate hydrolases"/>
    <property type="match status" value="1"/>
</dbReference>
<dbReference type="AlphaFoldDB" id="A0A6L2Q0A7"/>
<dbReference type="OrthoDB" id="5575at2759"/>
<gene>
    <name evidence="2" type="ORF">Cfor_10677</name>
</gene>
<dbReference type="GO" id="GO:0003676">
    <property type="term" value="F:nucleic acid binding"/>
    <property type="evidence" value="ECO:0007669"/>
    <property type="project" value="InterPro"/>
</dbReference>
<feature type="domain" description="Helicase ATP-binding" evidence="1">
    <location>
        <begin position="84"/>
        <end position="239"/>
    </location>
</feature>
<reference evidence="3" key="1">
    <citation type="submission" date="2020-01" db="EMBL/GenBank/DDBJ databases">
        <title>Draft genome sequence of the Termite Coptotermes fromosanus.</title>
        <authorList>
            <person name="Itakura S."/>
            <person name="Yosikawa Y."/>
            <person name="Umezawa K."/>
        </authorList>
    </citation>
    <scope>NUCLEOTIDE SEQUENCE [LARGE SCALE GENOMIC DNA]</scope>
</reference>
<keyword evidence="3" id="KW-1185">Reference proteome</keyword>
<dbReference type="GO" id="GO:0016787">
    <property type="term" value="F:hydrolase activity"/>
    <property type="evidence" value="ECO:0007669"/>
    <property type="project" value="UniProtKB-KW"/>
</dbReference>
<dbReference type="Pfam" id="PF00270">
    <property type="entry name" value="DEAD"/>
    <property type="match status" value="1"/>
</dbReference>
<evidence type="ECO:0000313" key="2">
    <source>
        <dbReference type="EMBL" id="GFG36238.1"/>
    </source>
</evidence>
<dbReference type="PANTHER" id="PTHR47835:SF3">
    <property type="entry name" value="HELICASE FOR MEIOSIS 1"/>
    <property type="match status" value="1"/>
</dbReference>
<sequence length="258" mass="29338">MYSVTDVNDLFESSSDVTVYQHDDDQYVEENALNREGSDISEILSFGSSPIAADIETVNRAHNAESSKRRENGLRSIYEIRILHKHNTLNVSVVVSAPTGSGKTAIFELAIIRLLIKLEEMEYTDEYKIVYMAPVKALCSERLQDWRSKFSSLGLRCKEYTGDTEENDLTGLSTYHLILTTPEKWDSLTRKWKDNKGIVQMVKLFLIDEVHLLNEEQRGPTLEAVVSRMKTVQGAIGVTQRQKQGPHQIDSQTLVWNN</sequence>
<proteinExistence type="predicted"/>
<name>A0A6L2Q0A7_COPFO</name>